<protein>
    <submittedName>
        <fullName evidence="2">Uncharacterized protein</fullName>
    </submittedName>
</protein>
<sequence>MFFCLSALISGRGGQSSHPQEDSTLHEVMLTTHSTPVGTTSRGASQTNTQTPPPGLGTRAIDHLHT</sequence>
<dbReference type="Proteomes" id="UP000324748">
    <property type="component" value="Unassembled WGS sequence"/>
</dbReference>
<name>A0A5B0NCC9_PUCGR</name>
<evidence type="ECO:0000256" key="1">
    <source>
        <dbReference type="SAM" id="MobiDB-lite"/>
    </source>
</evidence>
<dbReference type="EMBL" id="VSWC01000105">
    <property type="protein sequence ID" value="KAA1086901.1"/>
    <property type="molecule type" value="Genomic_DNA"/>
</dbReference>
<dbReference type="AlphaFoldDB" id="A0A5B0NCC9"/>
<evidence type="ECO:0000313" key="3">
    <source>
        <dbReference type="Proteomes" id="UP000324748"/>
    </source>
</evidence>
<reference evidence="2 3" key="1">
    <citation type="submission" date="2019-05" db="EMBL/GenBank/DDBJ databases">
        <title>Emergence of the Ug99 lineage of the wheat stem rust pathogen through somatic hybridization.</title>
        <authorList>
            <person name="Li F."/>
            <person name="Upadhyaya N.M."/>
            <person name="Sperschneider J."/>
            <person name="Matny O."/>
            <person name="Nguyen-Phuc H."/>
            <person name="Mago R."/>
            <person name="Raley C."/>
            <person name="Miller M.E."/>
            <person name="Silverstein K.A.T."/>
            <person name="Henningsen E."/>
            <person name="Hirsch C.D."/>
            <person name="Visser B."/>
            <person name="Pretorius Z.A."/>
            <person name="Steffenson B.J."/>
            <person name="Schwessinger B."/>
            <person name="Dodds P.N."/>
            <person name="Figueroa M."/>
        </authorList>
    </citation>
    <scope>NUCLEOTIDE SEQUENCE [LARGE SCALE GENOMIC DNA]</scope>
    <source>
        <strain evidence="2">21-0</strain>
    </source>
</reference>
<keyword evidence="3" id="KW-1185">Reference proteome</keyword>
<accession>A0A5B0NCC9</accession>
<feature type="compositionally biased region" description="Polar residues" evidence="1">
    <location>
        <begin position="34"/>
        <end position="50"/>
    </location>
</feature>
<feature type="region of interest" description="Disordered" evidence="1">
    <location>
        <begin position="34"/>
        <end position="66"/>
    </location>
</feature>
<proteinExistence type="predicted"/>
<organism evidence="2 3">
    <name type="scientific">Puccinia graminis f. sp. tritici</name>
    <dbReference type="NCBI Taxonomy" id="56615"/>
    <lineage>
        <taxon>Eukaryota</taxon>
        <taxon>Fungi</taxon>
        <taxon>Dikarya</taxon>
        <taxon>Basidiomycota</taxon>
        <taxon>Pucciniomycotina</taxon>
        <taxon>Pucciniomycetes</taxon>
        <taxon>Pucciniales</taxon>
        <taxon>Pucciniaceae</taxon>
        <taxon>Puccinia</taxon>
    </lineage>
</organism>
<evidence type="ECO:0000313" key="2">
    <source>
        <dbReference type="EMBL" id="KAA1086901.1"/>
    </source>
</evidence>
<gene>
    <name evidence="2" type="ORF">PGT21_014987</name>
</gene>
<comment type="caution">
    <text evidence="2">The sequence shown here is derived from an EMBL/GenBank/DDBJ whole genome shotgun (WGS) entry which is preliminary data.</text>
</comment>